<sequence>MKDWLARIPRWLIALLAGAAAALAHPPWGLLPGLLGYAVLLWLVDEAATADRPLRSAFWRGWLAGAAYFGIGTWWVAEAFLVDIAAHGWMAPFAVLLMAGGVALFWGAAALAYRWIGATDLTRPVIFAGVFTAFEWLRGHVLTGFPWNLPGETWRAGSAMSQSASLFGAYGLTFVTLAIACTFVLWSRRSEGRPRYIPLGVAAGLLGALWTWGAMRIADAEPDHSEGVRVRIVQADVKQAAKYDPAHFRRIVDAYVDLTRRPPPQGRGPAHIVIWPEGAIPASANEYLAPGAWTRDAIEGALAPGQILMVGAYRFETAQQVYNSLVVVERSPTRGLVPIGVYDKYRLVPFGEYMPLDGLATKLGFKTLVKVGDGFAAGPPPQPLVIADLPVFQPLICYEALYPGFVQAGRRASGQTPDFIVNVSNDAWFGSTSGPRQHLNLASYRAIESGVPILRSTPTGVSAVIDALGRTGPGALDLGETGVIDAVIPQQRFETLYNRLGDWPLIIALGFTLGLILRIRVVLPLKRRQNGVKGG</sequence>
<feature type="transmembrane region" description="Helical" evidence="9">
    <location>
        <begin position="57"/>
        <end position="77"/>
    </location>
</feature>
<evidence type="ECO:0000256" key="1">
    <source>
        <dbReference type="ARBA" id="ARBA00004651"/>
    </source>
</evidence>
<dbReference type="Pfam" id="PF20154">
    <property type="entry name" value="LNT_N"/>
    <property type="match status" value="1"/>
</dbReference>
<evidence type="ECO:0000256" key="8">
    <source>
        <dbReference type="ARBA" id="ARBA00023315"/>
    </source>
</evidence>
<feature type="transmembrane region" description="Helical" evidence="9">
    <location>
        <begin position="503"/>
        <end position="523"/>
    </location>
</feature>
<evidence type="ECO:0000256" key="5">
    <source>
        <dbReference type="ARBA" id="ARBA00022692"/>
    </source>
</evidence>
<dbReference type="InterPro" id="IPR004563">
    <property type="entry name" value="Apolipo_AcylTrfase"/>
</dbReference>
<feature type="transmembrane region" description="Helical" evidence="9">
    <location>
        <begin position="196"/>
        <end position="215"/>
    </location>
</feature>
<dbReference type="AlphaFoldDB" id="A0A2D2ASU5"/>
<evidence type="ECO:0000256" key="6">
    <source>
        <dbReference type="ARBA" id="ARBA00022989"/>
    </source>
</evidence>
<evidence type="ECO:0000256" key="9">
    <source>
        <dbReference type="HAMAP-Rule" id="MF_01148"/>
    </source>
</evidence>
<reference evidence="11 12" key="1">
    <citation type="submission" date="2017-10" db="EMBL/GenBank/DDBJ databases">
        <title>Genome sequence of Caulobacter mirabilis FWC38.</title>
        <authorList>
            <person name="Fiebig A."/>
            <person name="Crosson S."/>
        </authorList>
    </citation>
    <scope>NUCLEOTIDE SEQUENCE [LARGE SCALE GENOMIC DNA]</scope>
    <source>
        <strain evidence="11 12">FWC 38</strain>
    </source>
</reference>
<dbReference type="GO" id="GO:0042158">
    <property type="term" value="P:lipoprotein biosynthetic process"/>
    <property type="evidence" value="ECO:0007669"/>
    <property type="project" value="UniProtKB-UniRule"/>
</dbReference>
<feature type="transmembrane region" description="Helical" evidence="9">
    <location>
        <begin position="167"/>
        <end position="187"/>
    </location>
</feature>
<dbReference type="Gene3D" id="3.60.110.10">
    <property type="entry name" value="Carbon-nitrogen hydrolase"/>
    <property type="match status" value="1"/>
</dbReference>
<accession>A0A2D2ASU5</accession>
<comment type="pathway">
    <text evidence="9">Protein modification; lipoprotein biosynthesis (N-acyl transfer).</text>
</comment>
<keyword evidence="4 9" id="KW-0808">Transferase</keyword>
<keyword evidence="7 9" id="KW-0472">Membrane</keyword>
<evidence type="ECO:0000256" key="7">
    <source>
        <dbReference type="ARBA" id="ARBA00023136"/>
    </source>
</evidence>
<keyword evidence="5 9" id="KW-0812">Transmembrane</keyword>
<keyword evidence="3 9" id="KW-1003">Cell membrane</keyword>
<dbReference type="HAMAP" id="MF_01148">
    <property type="entry name" value="Lnt"/>
    <property type="match status" value="1"/>
</dbReference>
<keyword evidence="6 9" id="KW-1133">Transmembrane helix</keyword>
<dbReference type="PANTHER" id="PTHR38686">
    <property type="entry name" value="APOLIPOPROTEIN N-ACYLTRANSFERASE"/>
    <property type="match status" value="1"/>
</dbReference>
<keyword evidence="11" id="KW-0449">Lipoprotein</keyword>
<dbReference type="GO" id="GO:0016410">
    <property type="term" value="F:N-acyltransferase activity"/>
    <property type="evidence" value="ECO:0007669"/>
    <property type="project" value="UniProtKB-UniRule"/>
</dbReference>
<dbReference type="PANTHER" id="PTHR38686:SF1">
    <property type="entry name" value="APOLIPOPROTEIN N-ACYLTRANSFERASE"/>
    <property type="match status" value="1"/>
</dbReference>
<name>A0A2D2ASU5_9CAUL</name>
<dbReference type="PROSITE" id="PS50263">
    <property type="entry name" value="CN_HYDROLASE"/>
    <property type="match status" value="1"/>
</dbReference>
<proteinExistence type="inferred from homology"/>
<evidence type="ECO:0000313" key="11">
    <source>
        <dbReference type="EMBL" id="ATQ41047.1"/>
    </source>
</evidence>
<dbReference type="EC" id="2.3.1.269" evidence="9"/>
<dbReference type="EMBL" id="CP024201">
    <property type="protein sequence ID" value="ATQ41047.1"/>
    <property type="molecule type" value="Genomic_DNA"/>
</dbReference>
<evidence type="ECO:0000256" key="4">
    <source>
        <dbReference type="ARBA" id="ARBA00022679"/>
    </source>
</evidence>
<comment type="similarity">
    <text evidence="2 9">Belongs to the CN hydrolase family. Apolipoprotein N-acyltransferase subfamily.</text>
</comment>
<dbReference type="RefSeq" id="WP_099620304.1">
    <property type="nucleotide sequence ID" value="NZ_CP024201.1"/>
</dbReference>
<feature type="domain" description="CN hydrolase" evidence="10">
    <location>
        <begin position="233"/>
        <end position="490"/>
    </location>
</feature>
<keyword evidence="8 9" id="KW-0012">Acyltransferase</keyword>
<feature type="transmembrane region" description="Helical" evidence="9">
    <location>
        <begin position="89"/>
        <end position="113"/>
    </location>
</feature>
<dbReference type="Proteomes" id="UP000228945">
    <property type="component" value="Chromosome"/>
</dbReference>
<dbReference type="SUPFAM" id="SSF56317">
    <property type="entry name" value="Carbon-nitrogen hydrolase"/>
    <property type="match status" value="1"/>
</dbReference>
<evidence type="ECO:0000256" key="2">
    <source>
        <dbReference type="ARBA" id="ARBA00010065"/>
    </source>
</evidence>
<dbReference type="Pfam" id="PF00795">
    <property type="entry name" value="CN_hydrolase"/>
    <property type="match status" value="1"/>
</dbReference>
<dbReference type="NCBIfam" id="TIGR00546">
    <property type="entry name" value="lnt"/>
    <property type="match status" value="1"/>
</dbReference>
<dbReference type="InterPro" id="IPR036526">
    <property type="entry name" value="C-N_Hydrolase_sf"/>
</dbReference>
<protein>
    <recommendedName>
        <fullName evidence="9">Apolipoprotein N-acyltransferase</fullName>
        <shortName evidence="9">ALP N-acyltransferase</shortName>
        <ecNumber evidence="9">2.3.1.269</ecNumber>
    </recommendedName>
</protein>
<comment type="subcellular location">
    <subcellularLocation>
        <location evidence="1 9">Cell membrane</location>
        <topology evidence="1 9">Multi-pass membrane protein</topology>
    </subcellularLocation>
</comment>
<dbReference type="UniPathway" id="UPA00666"/>
<dbReference type="InterPro" id="IPR045378">
    <property type="entry name" value="LNT_N"/>
</dbReference>
<dbReference type="InterPro" id="IPR003010">
    <property type="entry name" value="C-N_Hydrolase"/>
</dbReference>
<dbReference type="KEGG" id="cmb:CSW64_00805"/>
<evidence type="ECO:0000313" key="12">
    <source>
        <dbReference type="Proteomes" id="UP000228945"/>
    </source>
</evidence>
<evidence type="ECO:0000256" key="3">
    <source>
        <dbReference type="ARBA" id="ARBA00022475"/>
    </source>
</evidence>
<comment type="function">
    <text evidence="9">Catalyzes the phospholipid dependent N-acylation of the N-terminal cysteine of apolipoprotein, the last step in lipoprotein maturation.</text>
</comment>
<comment type="catalytic activity">
    <reaction evidence="9">
        <text>N-terminal S-1,2-diacyl-sn-glyceryl-L-cysteinyl-[lipoprotein] + a glycerophospholipid = N-acyl-S-1,2-diacyl-sn-glyceryl-L-cysteinyl-[lipoprotein] + a 2-acyl-sn-glycero-3-phospholipid + H(+)</text>
        <dbReference type="Rhea" id="RHEA:48228"/>
        <dbReference type="Rhea" id="RHEA-COMP:14681"/>
        <dbReference type="Rhea" id="RHEA-COMP:14684"/>
        <dbReference type="ChEBI" id="CHEBI:15378"/>
        <dbReference type="ChEBI" id="CHEBI:136912"/>
        <dbReference type="ChEBI" id="CHEBI:140656"/>
        <dbReference type="ChEBI" id="CHEBI:140657"/>
        <dbReference type="ChEBI" id="CHEBI:140660"/>
        <dbReference type="EC" id="2.3.1.269"/>
    </reaction>
</comment>
<dbReference type="CDD" id="cd07571">
    <property type="entry name" value="ALP_N-acyl_transferase"/>
    <property type="match status" value="1"/>
</dbReference>
<feature type="transmembrane region" description="Helical" evidence="9">
    <location>
        <begin position="125"/>
        <end position="147"/>
    </location>
</feature>
<organism evidence="11 12">
    <name type="scientific">Caulobacter mirabilis</name>
    <dbReference type="NCBI Taxonomy" id="69666"/>
    <lineage>
        <taxon>Bacteria</taxon>
        <taxon>Pseudomonadati</taxon>
        <taxon>Pseudomonadota</taxon>
        <taxon>Alphaproteobacteria</taxon>
        <taxon>Caulobacterales</taxon>
        <taxon>Caulobacteraceae</taxon>
        <taxon>Caulobacter</taxon>
    </lineage>
</organism>
<keyword evidence="12" id="KW-1185">Reference proteome</keyword>
<dbReference type="GO" id="GO:0005886">
    <property type="term" value="C:plasma membrane"/>
    <property type="evidence" value="ECO:0007669"/>
    <property type="project" value="UniProtKB-SubCell"/>
</dbReference>
<gene>
    <name evidence="9 11" type="primary">lnt</name>
    <name evidence="11" type="ORF">CSW64_00805</name>
</gene>
<evidence type="ECO:0000259" key="10">
    <source>
        <dbReference type="PROSITE" id="PS50263"/>
    </source>
</evidence>
<dbReference type="OrthoDB" id="9804277at2"/>